<protein>
    <submittedName>
        <fullName evidence="7">Uncharacterized protein LOC124294025 isoform X2</fullName>
    </submittedName>
</protein>
<gene>
    <name evidence="7" type="primary">LOC124294025</name>
</gene>
<evidence type="ECO:0000259" key="4">
    <source>
        <dbReference type="Pfam" id="PF13359"/>
    </source>
</evidence>
<name>A0ABM3FZX0_NEOLC</name>
<evidence type="ECO:0000256" key="1">
    <source>
        <dbReference type="ARBA" id="ARBA00001968"/>
    </source>
</evidence>
<evidence type="ECO:0000259" key="5">
    <source>
        <dbReference type="Pfam" id="PF13613"/>
    </source>
</evidence>
<keyword evidence="3" id="KW-0472">Membrane</keyword>
<comment type="cofactor">
    <cofactor evidence="1">
        <name>a divalent metal cation</name>
        <dbReference type="ChEBI" id="CHEBI:60240"/>
    </cofactor>
</comment>
<keyword evidence="3" id="KW-0812">Transmembrane</keyword>
<accession>A0ABM3FZX0</accession>
<dbReference type="Pfam" id="PF13613">
    <property type="entry name" value="HTH_Tnp_4"/>
    <property type="match status" value="1"/>
</dbReference>
<keyword evidence="3" id="KW-1133">Transmembrane helix</keyword>
<feature type="domain" description="Transposase Helix-turn-helix" evidence="5">
    <location>
        <begin position="226"/>
        <end position="270"/>
    </location>
</feature>
<dbReference type="InterPro" id="IPR027805">
    <property type="entry name" value="Transposase_HTH_dom"/>
</dbReference>
<dbReference type="Proteomes" id="UP000829291">
    <property type="component" value="Chromosome 4"/>
</dbReference>
<evidence type="ECO:0000256" key="3">
    <source>
        <dbReference type="SAM" id="Phobius"/>
    </source>
</evidence>
<keyword evidence="6" id="KW-1185">Reference proteome</keyword>
<dbReference type="Pfam" id="PF13359">
    <property type="entry name" value="DDE_Tnp_4"/>
    <property type="match status" value="1"/>
</dbReference>
<evidence type="ECO:0000313" key="6">
    <source>
        <dbReference type="Proteomes" id="UP000829291"/>
    </source>
</evidence>
<dbReference type="RefSeq" id="XP_046593565.1">
    <property type="nucleotide sequence ID" value="XM_046737609.1"/>
</dbReference>
<evidence type="ECO:0000313" key="7">
    <source>
        <dbReference type="RefSeq" id="XP_046593565.1"/>
    </source>
</evidence>
<dbReference type="InterPro" id="IPR027806">
    <property type="entry name" value="HARBI1_dom"/>
</dbReference>
<evidence type="ECO:0000256" key="2">
    <source>
        <dbReference type="ARBA" id="ARBA00022723"/>
    </source>
</evidence>
<feature type="domain" description="DDE Tnp4" evidence="4">
    <location>
        <begin position="303"/>
        <end position="358"/>
    </location>
</feature>
<reference evidence="7" key="1">
    <citation type="submission" date="2025-08" db="UniProtKB">
        <authorList>
            <consortium name="RefSeq"/>
        </authorList>
    </citation>
    <scope>IDENTIFICATION</scope>
    <source>
        <tissue evidence="7">Thorax and Abdomen</tissue>
    </source>
</reference>
<keyword evidence="2" id="KW-0479">Metal-binding</keyword>
<dbReference type="PANTHER" id="PTHR23080:SF143">
    <property type="entry name" value="SI:DKEY-56D12.4"/>
    <property type="match status" value="1"/>
</dbReference>
<feature type="transmembrane region" description="Helical" evidence="3">
    <location>
        <begin position="230"/>
        <end position="253"/>
    </location>
</feature>
<dbReference type="GeneID" id="124294025"/>
<proteinExistence type="predicted"/>
<dbReference type="PANTHER" id="PTHR23080">
    <property type="entry name" value="THAP DOMAIN PROTEIN"/>
    <property type="match status" value="1"/>
</dbReference>
<organism evidence="6 7">
    <name type="scientific">Neodiprion lecontei</name>
    <name type="common">Redheaded pine sawfly</name>
    <dbReference type="NCBI Taxonomy" id="441921"/>
    <lineage>
        <taxon>Eukaryota</taxon>
        <taxon>Metazoa</taxon>
        <taxon>Ecdysozoa</taxon>
        <taxon>Arthropoda</taxon>
        <taxon>Hexapoda</taxon>
        <taxon>Insecta</taxon>
        <taxon>Pterygota</taxon>
        <taxon>Neoptera</taxon>
        <taxon>Endopterygota</taxon>
        <taxon>Hymenoptera</taxon>
        <taxon>Tenthredinoidea</taxon>
        <taxon>Diprionidae</taxon>
        <taxon>Diprioninae</taxon>
        <taxon>Neodiprion</taxon>
    </lineage>
</organism>
<sequence>MDCCCEKKKKKSDDPASPSYAPTLFPPVYHAKQVNERAVLSRYNRLMNRRKTFHKRNIGVNCDTGNQVNNDPNNVVNNSGREPMDISSAEVILKSDQVCQVDFVSSAGIEQTKAFTCNRYIYMTNYCDAEVQTEIPEIATLKTIVNRKKMKDEEVQCGTSLTDRVDKSVGFNEAVVEQNRKQRSFCGFPSIKTDEDLLDIAGVNFQNFNFLLSKTENPSERSTITREQRLLIFLVKIKTGLTFSAIAIFFGLYRSTISKIFFSTLQYLNSSTANLVFWPSRAAVQKTMPECFKPQYSNTRVIIDCTEFKIDVPSSVDDRIYCYFHYKKGFTAKVLIGITPSGFICFKSKVAGGRKGDSQ</sequence>